<comment type="caution">
    <text evidence="10">The sequence shown here is derived from an EMBL/GenBank/DDBJ whole genome shotgun (WGS) entry which is preliminary data.</text>
</comment>
<dbReference type="AlphaFoldDB" id="A0A177B5C2"/>
<dbReference type="InterPro" id="IPR006808">
    <property type="entry name" value="ATP_synth_F0_gsu_mt"/>
</dbReference>
<keyword evidence="5" id="KW-0375">Hydrogen ion transport</keyword>
<name>A0A177B5C2_9BILA</name>
<reference evidence="10 11" key="1">
    <citation type="submission" date="2016-04" db="EMBL/GenBank/DDBJ databases">
        <title>The genome of Intoshia linei affirms orthonectids as highly simplified spiralians.</title>
        <authorList>
            <person name="Mikhailov K.V."/>
            <person name="Slusarev G.S."/>
            <person name="Nikitin M.A."/>
            <person name="Logacheva M.D."/>
            <person name="Penin A."/>
            <person name="Aleoshin V."/>
            <person name="Panchin Y.V."/>
        </authorList>
    </citation>
    <scope>NUCLEOTIDE SEQUENCE [LARGE SCALE GENOMIC DNA]</scope>
    <source>
        <strain evidence="10">Intl2013</strain>
        <tissue evidence="10">Whole animal</tissue>
    </source>
</reference>
<keyword evidence="4" id="KW-0138">CF(0)</keyword>
<evidence type="ECO:0000256" key="9">
    <source>
        <dbReference type="ARBA" id="ARBA00023310"/>
    </source>
</evidence>
<dbReference type="Pfam" id="PF04718">
    <property type="entry name" value="ATP-synt_G"/>
    <property type="match status" value="1"/>
</dbReference>
<sequence>MSTKLINWVKSGMAQKCLIAGAKLSLEKGKIAWKYAKVEFKPPTPGEFAEIQQSFTNFSNGFKTQSWKQIEVKEAVAYTMVAAEMVIIFMMGEIIGKGHVIGYQIPGAVQFEHHL</sequence>
<protein>
    <submittedName>
        <fullName evidence="10">ATP synthase subunit g, mitochondrial</fullName>
    </submittedName>
</protein>
<dbReference type="GO" id="GO:0045259">
    <property type="term" value="C:proton-transporting ATP synthase complex"/>
    <property type="evidence" value="ECO:0007669"/>
    <property type="project" value="UniProtKB-KW"/>
</dbReference>
<evidence type="ECO:0000256" key="3">
    <source>
        <dbReference type="ARBA" id="ARBA00022448"/>
    </source>
</evidence>
<evidence type="ECO:0000313" key="10">
    <source>
        <dbReference type="EMBL" id="OAF69478.1"/>
    </source>
</evidence>
<evidence type="ECO:0000256" key="4">
    <source>
        <dbReference type="ARBA" id="ARBA00022547"/>
    </source>
</evidence>
<proteinExistence type="inferred from homology"/>
<comment type="subcellular location">
    <subcellularLocation>
        <location evidence="1">Mitochondrion membrane</location>
    </subcellularLocation>
</comment>
<dbReference type="Proteomes" id="UP000078046">
    <property type="component" value="Unassembled WGS sequence"/>
</dbReference>
<dbReference type="GO" id="GO:0031966">
    <property type="term" value="C:mitochondrial membrane"/>
    <property type="evidence" value="ECO:0007669"/>
    <property type="project" value="UniProtKB-SubCell"/>
</dbReference>
<keyword evidence="11" id="KW-1185">Reference proteome</keyword>
<dbReference type="EMBL" id="LWCA01000275">
    <property type="protein sequence ID" value="OAF69478.1"/>
    <property type="molecule type" value="Genomic_DNA"/>
</dbReference>
<keyword evidence="9" id="KW-0066">ATP synthesis</keyword>
<gene>
    <name evidence="10" type="ORF">A3Q56_02789</name>
</gene>
<evidence type="ECO:0000256" key="7">
    <source>
        <dbReference type="ARBA" id="ARBA00023128"/>
    </source>
</evidence>
<organism evidence="10 11">
    <name type="scientific">Intoshia linei</name>
    <dbReference type="NCBI Taxonomy" id="1819745"/>
    <lineage>
        <taxon>Eukaryota</taxon>
        <taxon>Metazoa</taxon>
        <taxon>Spiralia</taxon>
        <taxon>Lophotrochozoa</taxon>
        <taxon>Mesozoa</taxon>
        <taxon>Orthonectida</taxon>
        <taxon>Rhopaluridae</taxon>
        <taxon>Intoshia</taxon>
    </lineage>
</organism>
<evidence type="ECO:0000256" key="2">
    <source>
        <dbReference type="ARBA" id="ARBA00005699"/>
    </source>
</evidence>
<comment type="similarity">
    <text evidence="2">Belongs to the ATPase g subunit family.</text>
</comment>
<evidence type="ECO:0000256" key="5">
    <source>
        <dbReference type="ARBA" id="ARBA00022781"/>
    </source>
</evidence>
<keyword evidence="6" id="KW-0406">Ion transport</keyword>
<evidence type="ECO:0000313" key="11">
    <source>
        <dbReference type="Proteomes" id="UP000078046"/>
    </source>
</evidence>
<keyword evidence="8" id="KW-0472">Membrane</keyword>
<evidence type="ECO:0000256" key="6">
    <source>
        <dbReference type="ARBA" id="ARBA00023065"/>
    </source>
</evidence>
<accession>A0A177B5C2</accession>
<keyword evidence="7" id="KW-0496">Mitochondrion</keyword>
<dbReference type="GO" id="GO:0015078">
    <property type="term" value="F:proton transmembrane transporter activity"/>
    <property type="evidence" value="ECO:0007669"/>
    <property type="project" value="InterPro"/>
</dbReference>
<evidence type="ECO:0000256" key="1">
    <source>
        <dbReference type="ARBA" id="ARBA00004325"/>
    </source>
</evidence>
<keyword evidence="3" id="KW-0813">Transport</keyword>
<evidence type="ECO:0000256" key="8">
    <source>
        <dbReference type="ARBA" id="ARBA00023136"/>
    </source>
</evidence>
<dbReference type="PANTHER" id="PTHR12386">
    <property type="entry name" value="ATP SYNTHASE SUBUNIT"/>
    <property type="match status" value="1"/>
</dbReference>
<dbReference type="GO" id="GO:0015986">
    <property type="term" value="P:proton motive force-driven ATP synthesis"/>
    <property type="evidence" value="ECO:0007669"/>
    <property type="project" value="InterPro"/>
</dbReference>
<dbReference type="OrthoDB" id="437at2759"/>